<keyword evidence="5" id="KW-1185">Reference proteome</keyword>
<evidence type="ECO:0000259" key="2">
    <source>
        <dbReference type="Pfam" id="PF06452"/>
    </source>
</evidence>
<accession>A0ABU3UA72</accession>
<dbReference type="CDD" id="cd09618">
    <property type="entry name" value="CBM9_like_2"/>
    <property type="match status" value="1"/>
</dbReference>
<dbReference type="Proteomes" id="UP001268651">
    <property type="component" value="Unassembled WGS sequence"/>
</dbReference>
<dbReference type="Pfam" id="PF19313">
    <property type="entry name" value="DUF5916"/>
    <property type="match status" value="1"/>
</dbReference>
<gene>
    <name evidence="4" type="ORF">RXV94_14030</name>
</gene>
<evidence type="ECO:0000256" key="1">
    <source>
        <dbReference type="SAM" id="SignalP"/>
    </source>
</evidence>
<dbReference type="SUPFAM" id="SSF49344">
    <property type="entry name" value="CBD9-like"/>
    <property type="match status" value="1"/>
</dbReference>
<sequence length="813" mass="93861">MKRFSCVIFILFFLANSTAQEKKVLNIKKTEIPPKIDGVLDDDAWENAQIGNDFVQFRPDMGIAERPHQKSQIQMTYNDDAVFIAAYLHDNPKEIRQQFTSRDNFGQSDFFAVIVNPNNDGQNDTEFFVFSTGAQADAVVSSSSNEDFGWNAVWVSAVKIVDDGWIVEIKIPYSALRFSNKEVQTWGINFHRHFRKTREQYSWNPIDPTTGYGGLYHGEITGIENIEPPTRLSLYPYSSAHFETYDGETTDEFNLGLDLKYGISENFTLDATLIPDFSQAGFDDVELNLGPFEQQFEEQRQFFKEGVDLFNKGNLFYSRRIGNNPVNYDNVVDTLGENEEITNPDDKIKTINAIKVSGRSKNGLGIGILNAITEESFAKITDTITGEKRKVIVEPLANYSVLVLDQQFNKNSSVSLVNTNVSREGHYRDANVTGLLTRLNNNKNTYGIEAEVKGSFLNLQEGNKNGYSSRFEIGKISGNYQYSIIHRLADDKYDINDLGIQFRNNYNDIHTRFSYRIFKPTEKFNNQTFSAWANYHRLFNPSTYTGNDIGFSYWVFTKKIFAYGFEFNTQIGKQYDYFESREENKPFIYKNWFNGEAWFSSNYDKIFALDGRIGLGTLFDRDRDYFGYNIRVSPRIRLNDRSLIVYSIDYQTRNGSRGYVTKVGEDIIFGQRYREIITNSISGSYNFTTKHAVFLTFRNYWSAVTYDHDLFVLQDDGTLSIGDGYTVENIDNPNQNFNIWNLDLKYSWEFAPGSQLIALYRNQLTNNTNASQDNYIESLNSLFKEPIQHIFSLRFIYYIDYNNVKKAFKKKVS</sequence>
<dbReference type="InterPro" id="IPR045670">
    <property type="entry name" value="DUF5916"/>
</dbReference>
<feature type="signal peptide" evidence="1">
    <location>
        <begin position="1"/>
        <end position="19"/>
    </location>
</feature>
<feature type="chain" id="PRO_5046865587" evidence="1">
    <location>
        <begin position="20"/>
        <end position="813"/>
    </location>
</feature>
<feature type="domain" description="DUF5916" evidence="3">
    <location>
        <begin position="228"/>
        <end position="808"/>
    </location>
</feature>
<dbReference type="EMBL" id="JAWHTF010000010">
    <property type="protein sequence ID" value="MDU8887286.1"/>
    <property type="molecule type" value="Genomic_DNA"/>
</dbReference>
<dbReference type="Gene3D" id="2.60.40.1190">
    <property type="match status" value="1"/>
</dbReference>
<protein>
    <submittedName>
        <fullName evidence="4">DUF5916 domain-containing protein</fullName>
    </submittedName>
</protein>
<dbReference type="Pfam" id="PF06452">
    <property type="entry name" value="CBM9_1"/>
    <property type="match status" value="1"/>
</dbReference>
<organism evidence="4 5">
    <name type="scientific">Gilvirhabdus luticola</name>
    <dbReference type="NCBI Taxonomy" id="3079858"/>
    <lineage>
        <taxon>Bacteria</taxon>
        <taxon>Pseudomonadati</taxon>
        <taxon>Bacteroidota</taxon>
        <taxon>Flavobacteriia</taxon>
        <taxon>Flavobacteriales</taxon>
        <taxon>Flavobacteriaceae</taxon>
        <taxon>Gilvirhabdus</taxon>
    </lineage>
</organism>
<dbReference type="RefSeq" id="WP_316663479.1">
    <property type="nucleotide sequence ID" value="NZ_JAWHTF010000010.1"/>
</dbReference>
<keyword evidence="1" id="KW-0732">Signal</keyword>
<evidence type="ECO:0000259" key="3">
    <source>
        <dbReference type="Pfam" id="PF19313"/>
    </source>
</evidence>
<evidence type="ECO:0000313" key="4">
    <source>
        <dbReference type="EMBL" id="MDU8887286.1"/>
    </source>
</evidence>
<feature type="domain" description="Carbohydrate-binding" evidence="2">
    <location>
        <begin position="36"/>
        <end position="190"/>
    </location>
</feature>
<evidence type="ECO:0000313" key="5">
    <source>
        <dbReference type="Proteomes" id="UP001268651"/>
    </source>
</evidence>
<comment type="caution">
    <text evidence="4">The sequence shown here is derived from an EMBL/GenBank/DDBJ whole genome shotgun (WGS) entry which is preliminary data.</text>
</comment>
<dbReference type="InterPro" id="IPR010502">
    <property type="entry name" value="Carb-bd_dom_fam9"/>
</dbReference>
<reference evidence="4 5" key="1">
    <citation type="submission" date="2023-10" db="EMBL/GenBank/DDBJ databases">
        <title>Marimonas sp. nov. isolated from tidal mud flat.</title>
        <authorList>
            <person name="Jaincy N.J."/>
            <person name="Srinivasan S."/>
            <person name="Lee S.-S."/>
        </authorList>
    </citation>
    <scope>NUCLEOTIDE SEQUENCE [LARGE SCALE GENOMIC DNA]</scope>
    <source>
        <strain evidence="4 5">MJ-SS3</strain>
    </source>
</reference>
<name>A0ABU3UA72_9FLAO</name>
<proteinExistence type="predicted"/>